<gene>
    <name evidence="2" type="ordered locus">Cphy_1361</name>
</gene>
<feature type="transmembrane region" description="Helical" evidence="1">
    <location>
        <begin position="158"/>
        <end position="180"/>
    </location>
</feature>
<dbReference type="Pfam" id="PF11193">
    <property type="entry name" value="DUF2812"/>
    <property type="match status" value="1"/>
</dbReference>
<dbReference type="AlphaFoldDB" id="A9KP74"/>
<feature type="transmembrane region" description="Helical" evidence="1">
    <location>
        <begin position="119"/>
        <end position="138"/>
    </location>
</feature>
<dbReference type="HOGENOM" id="CLU_692422_0_0_9"/>
<keyword evidence="1" id="KW-0472">Membrane</keyword>
<keyword evidence="3" id="KW-1185">Reference proteome</keyword>
<dbReference type="RefSeq" id="WP_012199390.1">
    <property type="nucleotide sequence ID" value="NC_010001.1"/>
</dbReference>
<dbReference type="OrthoDB" id="1650893at2"/>
<proteinExistence type="predicted"/>
<evidence type="ECO:0000256" key="1">
    <source>
        <dbReference type="SAM" id="Phobius"/>
    </source>
</evidence>
<evidence type="ECO:0008006" key="4">
    <source>
        <dbReference type="Google" id="ProtNLM"/>
    </source>
</evidence>
<feature type="transmembrane region" description="Helical" evidence="1">
    <location>
        <begin position="201"/>
        <end position="223"/>
    </location>
</feature>
<protein>
    <recommendedName>
        <fullName evidence="4">DUF2812 domain-containing protein</fullName>
    </recommendedName>
</protein>
<organism evidence="2 3">
    <name type="scientific">Lachnoclostridium phytofermentans (strain ATCC 700394 / DSM 18823 / ISDg)</name>
    <name type="common">Clostridium phytofermentans</name>
    <dbReference type="NCBI Taxonomy" id="357809"/>
    <lineage>
        <taxon>Bacteria</taxon>
        <taxon>Bacillati</taxon>
        <taxon>Bacillota</taxon>
        <taxon>Clostridia</taxon>
        <taxon>Lachnospirales</taxon>
        <taxon>Lachnospiraceae</taxon>
    </lineage>
</organism>
<dbReference type="KEGG" id="cpy:Cphy_1361"/>
<evidence type="ECO:0000313" key="3">
    <source>
        <dbReference type="Proteomes" id="UP000000370"/>
    </source>
</evidence>
<dbReference type="InterPro" id="IPR021359">
    <property type="entry name" value="DUF2812"/>
</dbReference>
<keyword evidence="1" id="KW-1133">Transmembrane helix</keyword>
<name>A9KP74_LACP7</name>
<dbReference type="STRING" id="357809.Cphy_1361"/>
<reference evidence="3" key="1">
    <citation type="submission" date="2007-11" db="EMBL/GenBank/DDBJ databases">
        <title>Complete genome sequence of Clostridium phytofermentans ISDg.</title>
        <authorList>
            <person name="Leschine S.B."/>
            <person name="Warnick T.A."/>
            <person name="Blanchard J.L."/>
            <person name="Schnell D.J."/>
            <person name="Petit E.L."/>
            <person name="LaTouf W.G."/>
            <person name="Copeland A."/>
            <person name="Lucas S."/>
            <person name="Lapidus A."/>
            <person name="Barry K."/>
            <person name="Glavina del Rio T."/>
            <person name="Dalin E."/>
            <person name="Tice H."/>
            <person name="Pitluck S."/>
            <person name="Kiss H."/>
            <person name="Brettin T."/>
            <person name="Bruce D."/>
            <person name="Detter J.C."/>
            <person name="Han C."/>
            <person name="Kuske C."/>
            <person name="Schmutz J."/>
            <person name="Larimer F."/>
            <person name="Land M."/>
            <person name="Hauser L."/>
            <person name="Kyrpides N."/>
            <person name="Kim E.A."/>
            <person name="Richardson P."/>
        </authorList>
    </citation>
    <scope>NUCLEOTIDE SEQUENCE [LARGE SCALE GENOMIC DNA]</scope>
    <source>
        <strain evidence="3">ATCC 700394 / DSM 18823 / ISDg</strain>
    </source>
</reference>
<sequence length="396" mass="46643">MSKVVRRFILDDIWRLGRTESWFSDMAMKGLHLRRIGLMFATFEKGEEKKTKYRIGIISPRITKDQLEIYKESGWQLVTRLKEFYIFSSPEDENCQELYTDPIEQSNTMVVLVKRMRNHVIAMLILMVLFLGMVFLMLSLQRTPTLAMIEGSMVQYLWFTFVEIYASYTVIRNFIVLRRLKKSLSEGRPINHRESWRKPRLINSFISIFLILTTFLIACVPVAQIISRKTYNLPETPVDLPVIRLSEIEQNPDLERQVGYSLRDVDRENRVDYDWALLSPVKFEIYEHGIVRNIKWNDNSGSYSPSIGTHYYRLIFSSMAIGLVHDLMDRYVDDFDPNVMVQEVEHTYFDKLFVAESGIRKQFFACSGNEVIYLNYYGNEQAEDIIMLLPKAFMKQ</sequence>
<dbReference type="Proteomes" id="UP000000370">
    <property type="component" value="Chromosome"/>
</dbReference>
<dbReference type="EMBL" id="CP000885">
    <property type="protein sequence ID" value="ABX41736.1"/>
    <property type="molecule type" value="Genomic_DNA"/>
</dbReference>
<evidence type="ECO:0000313" key="2">
    <source>
        <dbReference type="EMBL" id="ABX41736.1"/>
    </source>
</evidence>
<keyword evidence="1" id="KW-0812">Transmembrane</keyword>
<dbReference type="eggNOG" id="ENOG502ZB3J">
    <property type="taxonomic scope" value="Bacteria"/>
</dbReference>
<accession>A9KP74</accession>